<dbReference type="InterPro" id="IPR001647">
    <property type="entry name" value="HTH_TetR"/>
</dbReference>
<keyword evidence="1" id="KW-0678">Repressor</keyword>
<dbReference type="InterPro" id="IPR009057">
    <property type="entry name" value="Homeodomain-like_sf"/>
</dbReference>
<keyword evidence="2 3" id="KW-0238">DNA-binding</keyword>
<evidence type="ECO:0000256" key="3">
    <source>
        <dbReference type="PROSITE-ProRule" id="PRU00335"/>
    </source>
</evidence>
<dbReference type="PANTHER" id="PTHR43479:SF21">
    <property type="entry name" value="TRANSCRIPTIONAL REGULATOR, TETR FAMILY"/>
    <property type="match status" value="1"/>
</dbReference>
<dbReference type="EMBL" id="LGTO01000007">
    <property type="protein sequence ID" value="KNE19004.1"/>
    <property type="molecule type" value="Genomic_DNA"/>
</dbReference>
<dbReference type="Proteomes" id="UP000036780">
    <property type="component" value="Unassembled WGS sequence"/>
</dbReference>
<sequence length="199" mass="23382">MDGFQRRREMKKTQILQAALDLFMDYGVQKVSMKEIATEANVSQVTIYNYFVSKDNLIDEVIKYYIDRELANFEQLINSNQTFPEKIKAIIFIKSETAKQINENFYQTLMEKYTSKASYIQEVYAKKAVPMMMGFFEEGKKLGYIDPQISNEAIFMYLQIFQEAFQREEIYQHIFPITEDFTKLVFYGIAGDSGKAEEQ</sequence>
<gene>
    <name evidence="4" type="ORF">AFK71_10555</name>
</gene>
<dbReference type="GO" id="GO:0003677">
    <property type="term" value="F:DNA binding"/>
    <property type="evidence" value="ECO:0007669"/>
    <property type="project" value="UniProtKB-UniRule"/>
</dbReference>
<name>A0A0L0QKF4_VIRPA</name>
<evidence type="ECO:0000256" key="1">
    <source>
        <dbReference type="ARBA" id="ARBA00022491"/>
    </source>
</evidence>
<dbReference type="PROSITE" id="PS50977">
    <property type="entry name" value="HTH_TETR_2"/>
    <property type="match status" value="1"/>
</dbReference>
<dbReference type="OrthoDB" id="113732at2"/>
<organism evidence="4 5">
    <name type="scientific">Virgibacillus pantothenticus</name>
    <dbReference type="NCBI Taxonomy" id="1473"/>
    <lineage>
        <taxon>Bacteria</taxon>
        <taxon>Bacillati</taxon>
        <taxon>Bacillota</taxon>
        <taxon>Bacilli</taxon>
        <taxon>Bacillales</taxon>
        <taxon>Bacillaceae</taxon>
        <taxon>Virgibacillus</taxon>
    </lineage>
</organism>
<protein>
    <submittedName>
        <fullName evidence="4">TetR family transcriptional regulator</fullName>
    </submittedName>
</protein>
<accession>A0A0L0QKF4</accession>
<evidence type="ECO:0000313" key="4">
    <source>
        <dbReference type="EMBL" id="KNE19004.1"/>
    </source>
</evidence>
<dbReference type="PATRIC" id="fig|1473.5.peg.624"/>
<dbReference type="InterPro" id="IPR050624">
    <property type="entry name" value="HTH-type_Tx_Regulator"/>
</dbReference>
<dbReference type="SUPFAM" id="SSF46689">
    <property type="entry name" value="Homeodomain-like"/>
    <property type="match status" value="1"/>
</dbReference>
<dbReference type="Pfam" id="PF00440">
    <property type="entry name" value="TetR_N"/>
    <property type="match status" value="1"/>
</dbReference>
<evidence type="ECO:0000256" key="2">
    <source>
        <dbReference type="ARBA" id="ARBA00023125"/>
    </source>
</evidence>
<feature type="DNA-binding region" description="H-T-H motif" evidence="3">
    <location>
        <begin position="32"/>
        <end position="51"/>
    </location>
</feature>
<dbReference type="AlphaFoldDB" id="A0A0L0QKF4"/>
<proteinExistence type="predicted"/>
<evidence type="ECO:0000313" key="5">
    <source>
        <dbReference type="Proteomes" id="UP000036780"/>
    </source>
</evidence>
<dbReference type="Gene3D" id="1.10.357.10">
    <property type="entry name" value="Tetracycline Repressor, domain 2"/>
    <property type="match status" value="1"/>
</dbReference>
<keyword evidence="5" id="KW-1185">Reference proteome</keyword>
<dbReference type="PANTHER" id="PTHR43479">
    <property type="entry name" value="ACREF/ENVCD OPERON REPRESSOR-RELATED"/>
    <property type="match status" value="1"/>
</dbReference>
<reference evidence="5" key="1">
    <citation type="submission" date="2015-07" db="EMBL/GenBank/DDBJ databases">
        <title>Fjat-10053 dsm26.</title>
        <authorList>
            <person name="Liu B."/>
            <person name="Wang J."/>
            <person name="Zhu Y."/>
            <person name="Liu G."/>
            <person name="Chen Q."/>
            <person name="Chen Z."/>
            <person name="Lan J."/>
            <person name="Che J."/>
            <person name="Ge C."/>
            <person name="Shi H."/>
            <person name="Pan Z."/>
            <person name="Liu X."/>
        </authorList>
    </citation>
    <scope>NUCLEOTIDE SEQUENCE [LARGE SCALE GENOMIC DNA]</scope>
    <source>
        <strain evidence="5">DSM 26</strain>
    </source>
</reference>
<comment type="caution">
    <text evidence="4">The sequence shown here is derived from an EMBL/GenBank/DDBJ whole genome shotgun (WGS) entry which is preliminary data.</text>
</comment>
<dbReference type="RefSeq" id="WP_050351502.1">
    <property type="nucleotide sequence ID" value="NZ_LT727682.1"/>
</dbReference>
<dbReference type="PRINTS" id="PR00455">
    <property type="entry name" value="HTHTETR"/>
</dbReference>